<dbReference type="Gene3D" id="3.20.20.70">
    <property type="entry name" value="Aldolase class I"/>
    <property type="match status" value="1"/>
</dbReference>
<gene>
    <name evidence="8 10" type="primary">kdsA</name>
    <name evidence="10" type="ORF">JYK14_07035</name>
</gene>
<dbReference type="GO" id="GO:0008676">
    <property type="term" value="F:3-deoxy-8-phosphooctulonate synthase activity"/>
    <property type="evidence" value="ECO:0007669"/>
    <property type="project" value="UniProtKB-EC"/>
</dbReference>
<dbReference type="EMBL" id="JAFIRR010000039">
    <property type="protein sequence ID" value="MCO6415931.1"/>
    <property type="molecule type" value="Genomic_DNA"/>
</dbReference>
<sequence>MPTPDPVITLGEVRFANHLPLALIAGPCQMESRAHALEMAAALKEICGKLGIGLVYKSSFDKANRTSAGGARGIGLAGALPVFAEIRETLGLPVLTDVHEPGQCAPVAEVVDVLQIPAFLCRQTDLLLAAAATGRVVNVKKGQFLAPWDMKNVLAKVTGAGNPKVMATERGVSFGYNTLVSDMRALPIMAAMGAPVVFDATHSVQQPGGQGTSSGGQREFVAVLARAAVAIGVAGLFIETHPDPDNAPSDGPNMVPLKAFPALIEELMAFDKLAKARLRA</sequence>
<dbReference type="Proteomes" id="UP001523392">
    <property type="component" value="Unassembled WGS sequence"/>
</dbReference>
<keyword evidence="11" id="KW-1185">Reference proteome</keyword>
<comment type="subcellular location">
    <subcellularLocation>
        <location evidence="1 8">Cytoplasm</location>
    </subcellularLocation>
</comment>
<dbReference type="PANTHER" id="PTHR21057">
    <property type="entry name" value="PHOSPHO-2-DEHYDRO-3-DEOXYHEPTONATE ALDOLASE"/>
    <property type="match status" value="1"/>
</dbReference>
<dbReference type="InterPro" id="IPR006218">
    <property type="entry name" value="DAHP1/KDSA"/>
</dbReference>
<evidence type="ECO:0000256" key="7">
    <source>
        <dbReference type="ARBA" id="ARBA00049112"/>
    </source>
</evidence>
<feature type="domain" description="DAHP synthetase I/KDSA" evidence="9">
    <location>
        <begin position="16"/>
        <end position="263"/>
    </location>
</feature>
<organism evidence="10 11">
    <name type="scientific">Siccirubricoccus soli</name>
    <dbReference type="NCBI Taxonomy" id="2899147"/>
    <lineage>
        <taxon>Bacteria</taxon>
        <taxon>Pseudomonadati</taxon>
        <taxon>Pseudomonadota</taxon>
        <taxon>Alphaproteobacteria</taxon>
        <taxon>Acetobacterales</taxon>
        <taxon>Roseomonadaceae</taxon>
        <taxon>Siccirubricoccus</taxon>
    </lineage>
</organism>
<reference evidence="10 11" key="1">
    <citation type="submission" date="2021-12" db="EMBL/GenBank/DDBJ databases">
        <title>Siccirubricoccus leaddurans sp. nov., a high concentration Zn2+ tolerance bacterium.</title>
        <authorList>
            <person name="Cao Y."/>
        </authorList>
    </citation>
    <scope>NUCLEOTIDE SEQUENCE [LARGE SCALE GENOMIC DNA]</scope>
    <source>
        <strain evidence="10 11">KC 17139</strain>
    </source>
</reference>
<dbReference type="NCBIfam" id="TIGR01362">
    <property type="entry name" value="KDO8P_synth"/>
    <property type="match status" value="1"/>
</dbReference>
<keyword evidence="8" id="KW-0448">Lipopolysaccharide biosynthesis</keyword>
<evidence type="ECO:0000256" key="8">
    <source>
        <dbReference type="HAMAP-Rule" id="MF_00056"/>
    </source>
</evidence>
<accession>A0ABT1D1Y7</accession>
<evidence type="ECO:0000256" key="4">
    <source>
        <dbReference type="ARBA" id="ARBA00010499"/>
    </source>
</evidence>
<comment type="caution">
    <text evidence="10">The sequence shown here is derived from an EMBL/GenBank/DDBJ whole genome shotgun (WGS) entry which is preliminary data.</text>
</comment>
<keyword evidence="5 8" id="KW-0963">Cytoplasm</keyword>
<evidence type="ECO:0000256" key="1">
    <source>
        <dbReference type="ARBA" id="ARBA00004496"/>
    </source>
</evidence>
<dbReference type="InterPro" id="IPR013785">
    <property type="entry name" value="Aldolase_TIM"/>
</dbReference>
<protein>
    <recommendedName>
        <fullName evidence="8">2-dehydro-3-deoxyphosphooctonate aldolase</fullName>
        <ecNumber evidence="8">2.5.1.55</ecNumber>
    </recommendedName>
    <alternativeName>
        <fullName evidence="8">3-deoxy-D-manno-octulosonic acid 8-phosphate synthase</fullName>
    </alternativeName>
    <alternativeName>
        <fullName evidence="8">KDO-8-phosphate synthase</fullName>
        <shortName evidence="8">KDO 8-P synthase</shortName>
        <shortName evidence="8">KDOPS</shortName>
    </alternativeName>
    <alternativeName>
        <fullName evidence="8">Phospho-2-dehydro-3-deoxyoctonate aldolase</fullName>
    </alternativeName>
</protein>
<name>A0ABT1D1Y7_9PROT</name>
<evidence type="ECO:0000313" key="11">
    <source>
        <dbReference type="Proteomes" id="UP001523392"/>
    </source>
</evidence>
<comment type="catalytic activity">
    <reaction evidence="7 8">
        <text>D-arabinose 5-phosphate + phosphoenolpyruvate + H2O = 3-deoxy-alpha-D-manno-2-octulosonate-8-phosphate + phosphate</text>
        <dbReference type="Rhea" id="RHEA:14053"/>
        <dbReference type="ChEBI" id="CHEBI:15377"/>
        <dbReference type="ChEBI" id="CHEBI:43474"/>
        <dbReference type="ChEBI" id="CHEBI:57693"/>
        <dbReference type="ChEBI" id="CHEBI:58702"/>
        <dbReference type="ChEBI" id="CHEBI:85985"/>
        <dbReference type="EC" id="2.5.1.55"/>
    </reaction>
</comment>
<evidence type="ECO:0000256" key="2">
    <source>
        <dbReference type="ARBA" id="ARBA00004756"/>
    </source>
</evidence>
<proteinExistence type="inferred from homology"/>
<comment type="pathway">
    <text evidence="2">Bacterial outer membrane biogenesis; lipopolysaccharide biosynthesis.</text>
</comment>
<comment type="similarity">
    <text evidence="4 8">Belongs to the KdsA family.</text>
</comment>
<evidence type="ECO:0000256" key="6">
    <source>
        <dbReference type="ARBA" id="ARBA00022679"/>
    </source>
</evidence>
<dbReference type="EC" id="2.5.1.55" evidence="8"/>
<comment type="pathway">
    <text evidence="3 8">Carbohydrate biosynthesis; 3-deoxy-D-manno-octulosonate biosynthesis; 3-deoxy-D-manno-octulosonate from D-ribulose 5-phosphate: step 2/3.</text>
</comment>
<dbReference type="RefSeq" id="WP_252952542.1">
    <property type="nucleotide sequence ID" value="NZ_JAFIRR010000039.1"/>
</dbReference>
<dbReference type="NCBIfam" id="NF003543">
    <property type="entry name" value="PRK05198.1"/>
    <property type="match status" value="1"/>
</dbReference>
<evidence type="ECO:0000259" key="9">
    <source>
        <dbReference type="Pfam" id="PF00793"/>
    </source>
</evidence>
<keyword evidence="6 8" id="KW-0808">Transferase</keyword>
<dbReference type="HAMAP" id="MF_00056">
    <property type="entry name" value="KDO8P_synth"/>
    <property type="match status" value="1"/>
</dbReference>
<dbReference type="InterPro" id="IPR006269">
    <property type="entry name" value="KDO8P_synthase"/>
</dbReference>
<dbReference type="Pfam" id="PF00793">
    <property type="entry name" value="DAHP_synth_1"/>
    <property type="match status" value="1"/>
</dbReference>
<evidence type="ECO:0000256" key="5">
    <source>
        <dbReference type="ARBA" id="ARBA00022490"/>
    </source>
</evidence>
<evidence type="ECO:0000256" key="3">
    <source>
        <dbReference type="ARBA" id="ARBA00004845"/>
    </source>
</evidence>
<evidence type="ECO:0000313" key="10">
    <source>
        <dbReference type="EMBL" id="MCO6415931.1"/>
    </source>
</evidence>
<dbReference type="SUPFAM" id="SSF51569">
    <property type="entry name" value="Aldolase"/>
    <property type="match status" value="1"/>
</dbReference>